<sequence length="200" mass="21817">MTSGSTKHRDSSGKKQSTPKSKTTTTTDDWAEVTEPVVRRRIQNRNAQRKFQQKEKSERDALNQERAGGSYHIHDSTDLAADEEVSGLPWGGISMRHVVARGHESESRRSGSVPDEHHYHHDRHAHGGSGDDGNPQFYSSPTMAYGDDATATQDYGGSFDSSGVAAAGGAGGDDFFDDSAYYYYPDVNDDAAGDDPFFHA</sequence>
<dbReference type="EMBL" id="JAQQWP010000009">
    <property type="protein sequence ID" value="KAK8101575.1"/>
    <property type="molecule type" value="Genomic_DNA"/>
</dbReference>
<reference evidence="2 3" key="1">
    <citation type="submission" date="2023-01" db="EMBL/GenBank/DDBJ databases">
        <title>Analysis of 21 Apiospora genomes using comparative genomics revels a genus with tremendous synthesis potential of carbohydrate active enzymes and secondary metabolites.</title>
        <authorList>
            <person name="Sorensen T."/>
        </authorList>
    </citation>
    <scope>NUCLEOTIDE SEQUENCE [LARGE SCALE GENOMIC DNA]</scope>
    <source>
        <strain evidence="2 3">CBS 117206</strain>
    </source>
</reference>
<comment type="caution">
    <text evidence="2">The sequence shown here is derived from an EMBL/GenBank/DDBJ whole genome shotgun (WGS) entry which is preliminary data.</text>
</comment>
<protein>
    <recommendedName>
        <fullName evidence="4">BZIP domain-containing protein</fullName>
    </recommendedName>
</protein>
<evidence type="ECO:0008006" key="4">
    <source>
        <dbReference type="Google" id="ProtNLM"/>
    </source>
</evidence>
<dbReference type="Proteomes" id="UP001392437">
    <property type="component" value="Unassembled WGS sequence"/>
</dbReference>
<feature type="compositionally biased region" description="Basic and acidic residues" evidence="1">
    <location>
        <begin position="52"/>
        <end position="63"/>
    </location>
</feature>
<feature type="region of interest" description="Disordered" evidence="1">
    <location>
        <begin position="99"/>
        <end position="164"/>
    </location>
</feature>
<dbReference type="PANTHER" id="PTHR39607">
    <property type="entry name" value="XANTHOCILLIN BIOSYNTHESIS CLUSTER TRANSCRIPTION FACTOR XANC-RELATED"/>
    <property type="match status" value="1"/>
</dbReference>
<organism evidence="2 3">
    <name type="scientific">Apiospora kogelbergensis</name>
    <dbReference type="NCBI Taxonomy" id="1337665"/>
    <lineage>
        <taxon>Eukaryota</taxon>
        <taxon>Fungi</taxon>
        <taxon>Dikarya</taxon>
        <taxon>Ascomycota</taxon>
        <taxon>Pezizomycotina</taxon>
        <taxon>Sordariomycetes</taxon>
        <taxon>Xylariomycetidae</taxon>
        <taxon>Amphisphaeriales</taxon>
        <taxon>Apiosporaceae</taxon>
        <taxon>Apiospora</taxon>
    </lineage>
</organism>
<keyword evidence="3" id="KW-1185">Reference proteome</keyword>
<proteinExistence type="predicted"/>
<name>A0AAW0QEI0_9PEZI</name>
<dbReference type="AlphaFoldDB" id="A0AAW0QEI0"/>
<dbReference type="InterPro" id="IPR052635">
    <property type="entry name" value="Sec_Metab_Biosynth_Reg"/>
</dbReference>
<feature type="region of interest" description="Disordered" evidence="1">
    <location>
        <begin position="1"/>
        <end position="80"/>
    </location>
</feature>
<dbReference type="PANTHER" id="PTHR39607:SF2">
    <property type="entry name" value="BZIP DOMAIN-CONTAINING PROTEIN"/>
    <property type="match status" value="1"/>
</dbReference>
<accession>A0AAW0QEI0</accession>
<evidence type="ECO:0000313" key="2">
    <source>
        <dbReference type="EMBL" id="KAK8101575.1"/>
    </source>
</evidence>
<feature type="compositionally biased region" description="Low complexity" evidence="1">
    <location>
        <begin position="14"/>
        <end position="27"/>
    </location>
</feature>
<feature type="compositionally biased region" description="Basic and acidic residues" evidence="1">
    <location>
        <begin position="101"/>
        <end position="119"/>
    </location>
</feature>
<evidence type="ECO:0000256" key="1">
    <source>
        <dbReference type="SAM" id="MobiDB-lite"/>
    </source>
</evidence>
<evidence type="ECO:0000313" key="3">
    <source>
        <dbReference type="Proteomes" id="UP001392437"/>
    </source>
</evidence>
<gene>
    <name evidence="2" type="ORF">PG999_011949</name>
</gene>